<organism evidence="1 2">
    <name type="scientific">Penicillium brevicompactum</name>
    <dbReference type="NCBI Taxonomy" id="5074"/>
    <lineage>
        <taxon>Eukaryota</taxon>
        <taxon>Fungi</taxon>
        <taxon>Dikarya</taxon>
        <taxon>Ascomycota</taxon>
        <taxon>Pezizomycotina</taxon>
        <taxon>Eurotiomycetes</taxon>
        <taxon>Eurotiomycetidae</taxon>
        <taxon>Eurotiales</taxon>
        <taxon>Aspergillaceae</taxon>
        <taxon>Penicillium</taxon>
    </lineage>
</organism>
<gene>
    <name evidence="1" type="ORF">N7452_010979</name>
</gene>
<evidence type="ECO:0008006" key="3">
    <source>
        <dbReference type="Google" id="ProtNLM"/>
    </source>
</evidence>
<proteinExistence type="predicted"/>
<reference evidence="1" key="1">
    <citation type="submission" date="2022-12" db="EMBL/GenBank/DDBJ databases">
        <authorList>
            <person name="Petersen C."/>
        </authorList>
    </citation>
    <scope>NUCLEOTIDE SEQUENCE</scope>
    <source>
        <strain evidence="1">IBT 35673</strain>
    </source>
</reference>
<dbReference type="AlphaFoldDB" id="A0A9W9Q1B6"/>
<name>A0A9W9Q1B6_PENBR</name>
<protein>
    <recommendedName>
        <fullName evidence="3">Protein kinase domain-containing protein</fullName>
    </recommendedName>
</protein>
<accession>A0A9W9Q1B6</accession>
<evidence type="ECO:0000313" key="2">
    <source>
        <dbReference type="Proteomes" id="UP001147695"/>
    </source>
</evidence>
<dbReference type="Proteomes" id="UP001147695">
    <property type="component" value="Unassembled WGS sequence"/>
</dbReference>
<sequence>MDPDGTKTPYAVEGKITIQLKGSYEGQTAEATIVKVFEPFTLSCVMVVRLSSSRLASKGNMVLKLFDRRFASQIREEQEASPWTPDIEKEYHQFATEGGASSFTANLNSKDESVAQQADTRNVSQNEGFIKHLMSESHDTEVEYIKGFELADITDCAPKECWQSIGEEAIWIVNVIGDRGILNEDVKRPNFIVQRQEANVCKVFMIDLALCPFRSESEDDAEWDQWKAMQDEKGTVVYVMQRKLEGGFTYHRSARYEQLDEDWNMEDGPKRPRDG</sequence>
<reference evidence="1" key="2">
    <citation type="journal article" date="2023" name="IMA Fungus">
        <title>Comparative genomic study of the Penicillium genus elucidates a diverse pangenome and 15 lateral gene transfer events.</title>
        <authorList>
            <person name="Petersen C."/>
            <person name="Sorensen T."/>
            <person name="Nielsen M.R."/>
            <person name="Sondergaard T.E."/>
            <person name="Sorensen J.L."/>
            <person name="Fitzpatrick D.A."/>
            <person name="Frisvad J.C."/>
            <person name="Nielsen K.L."/>
        </authorList>
    </citation>
    <scope>NUCLEOTIDE SEQUENCE</scope>
    <source>
        <strain evidence="1">IBT 35673</strain>
    </source>
</reference>
<comment type="caution">
    <text evidence="1">The sequence shown here is derived from an EMBL/GenBank/DDBJ whole genome shotgun (WGS) entry which is preliminary data.</text>
</comment>
<evidence type="ECO:0000313" key="1">
    <source>
        <dbReference type="EMBL" id="KAJ5322690.1"/>
    </source>
</evidence>
<dbReference type="EMBL" id="JAPZBQ010000006">
    <property type="protein sequence ID" value="KAJ5322690.1"/>
    <property type="molecule type" value="Genomic_DNA"/>
</dbReference>